<protein>
    <submittedName>
        <fullName evidence="1">Reprolysin-like metallopeptidase</fullName>
    </submittedName>
</protein>
<evidence type="ECO:0000313" key="2">
    <source>
        <dbReference type="Proteomes" id="UP001596513"/>
    </source>
</evidence>
<dbReference type="SUPFAM" id="SSF81296">
    <property type="entry name" value="E set domains"/>
    <property type="match status" value="1"/>
</dbReference>
<dbReference type="InterPro" id="IPR013783">
    <property type="entry name" value="Ig-like_fold"/>
</dbReference>
<keyword evidence="2" id="KW-1185">Reference proteome</keyword>
<dbReference type="RefSeq" id="WP_380203264.1">
    <property type="nucleotide sequence ID" value="NZ_JBHTEK010000001.1"/>
</dbReference>
<dbReference type="EMBL" id="JBHTEK010000001">
    <property type="protein sequence ID" value="MFC7668166.1"/>
    <property type="molecule type" value="Genomic_DNA"/>
</dbReference>
<dbReference type="CDD" id="cd00102">
    <property type="entry name" value="IPT"/>
    <property type="match status" value="1"/>
</dbReference>
<dbReference type="Gene3D" id="2.60.40.10">
    <property type="entry name" value="Immunoglobulins"/>
    <property type="match status" value="1"/>
</dbReference>
<proteinExistence type="predicted"/>
<dbReference type="SUPFAM" id="SSF55486">
    <property type="entry name" value="Metalloproteases ('zincins'), catalytic domain"/>
    <property type="match status" value="1"/>
</dbReference>
<dbReference type="InterPro" id="IPR024079">
    <property type="entry name" value="MetalloPept_cat_dom_sf"/>
</dbReference>
<reference evidence="2" key="1">
    <citation type="journal article" date="2019" name="Int. J. Syst. Evol. Microbiol.">
        <title>The Global Catalogue of Microorganisms (GCM) 10K type strain sequencing project: providing services to taxonomists for standard genome sequencing and annotation.</title>
        <authorList>
            <consortium name="The Broad Institute Genomics Platform"/>
            <consortium name="The Broad Institute Genome Sequencing Center for Infectious Disease"/>
            <person name="Wu L."/>
            <person name="Ma J."/>
        </authorList>
    </citation>
    <scope>NUCLEOTIDE SEQUENCE [LARGE SCALE GENOMIC DNA]</scope>
    <source>
        <strain evidence="2">JCM 19635</strain>
    </source>
</reference>
<comment type="caution">
    <text evidence="1">The sequence shown here is derived from an EMBL/GenBank/DDBJ whole genome shotgun (WGS) entry which is preliminary data.</text>
</comment>
<accession>A0ABW2U6W1</accession>
<dbReference type="Pfam" id="PF13583">
    <property type="entry name" value="Reprolysin_4"/>
    <property type="match status" value="1"/>
</dbReference>
<dbReference type="Gene3D" id="3.40.390.10">
    <property type="entry name" value="Collagenase (Catalytic Domain)"/>
    <property type="match status" value="1"/>
</dbReference>
<sequence length="782" mass="80177">MGLPAKAQKGPAPLFFRADGEARRVAAASRLASALLKSQALTLDVAGLRAALAAAPAEGQAGAAPLLVALPLPNGGTGRFAVRETSVMAPELAARFPQIKTYSGVGLDDAAATVRLDLSPQGFHAQVLTGAGNSFYIDPVAANDARHYLGFYQRDMNRRATTALSCGFKLTGSAAKGTAAPLAARANATASTLSSGPMLHVYRLALANTPEYALTKGNTDAGVMAAKVTTVNRVVGVYERELTVRMVLVPNNDQLNFLSGTGPQPSPAYTNNNGEAMLPQNQENIDRVIAPSNYDIGHVVSTGGGGVASLGVVCRNAFKAYGVTGQPNPVGDAFDIDFVAHEMGHQFGGTHTFNGNAGNCAGTRTPATAWEPGSGSTIMAYAGICESTNDLQPNSDPIFHTGSYEQIRAFVDATTCGTSLATGNTAPTVTAPAGGKTLPVSTPFKLTATAADIENDPLTYLWEELDTGSSSSPATAQVPNDNVPLFRSFLPSTSGTRYFPQLTNLVNNSLVFGERLPTVSRQLNFRCTVRDEHSGPAGLVGGINFSSLVSLKVSSVAGPFVVTAPNAAVAWTGGAAQTITWDVANTTAPPVSCAVVNLRLSLDGGLTYPIVLAQNESNDGSAVVAAPNLTTSQARLMVEAADNYFFDISNTDFSIAAVAGPTISSFSPAGGLPGAVVIINGSNLTGATAVSFNGTLAASFTVNSATQITATVAPGTSTGLISVSTPAGTGTSATPFVIGNPPTISGFTPNTEAVGGTVVLTGTNFTGLARCSLTELMRRFSP</sequence>
<organism evidence="1 2">
    <name type="scientific">Hymenobacter humi</name>
    <dbReference type="NCBI Taxonomy" id="1411620"/>
    <lineage>
        <taxon>Bacteria</taxon>
        <taxon>Pseudomonadati</taxon>
        <taxon>Bacteroidota</taxon>
        <taxon>Cytophagia</taxon>
        <taxon>Cytophagales</taxon>
        <taxon>Hymenobacteraceae</taxon>
        <taxon>Hymenobacter</taxon>
    </lineage>
</organism>
<evidence type="ECO:0000313" key="1">
    <source>
        <dbReference type="EMBL" id="MFC7668166.1"/>
    </source>
</evidence>
<dbReference type="InterPro" id="IPR014756">
    <property type="entry name" value="Ig_E-set"/>
</dbReference>
<dbReference type="Proteomes" id="UP001596513">
    <property type="component" value="Unassembled WGS sequence"/>
</dbReference>
<name>A0ABW2U6W1_9BACT</name>
<gene>
    <name evidence="1" type="ORF">ACFQT0_12810</name>
</gene>